<gene>
    <name evidence="2" type="ORF">NW762_003954</name>
</gene>
<feature type="domain" description="NAD-dependent epimerase/dehydratase" evidence="1">
    <location>
        <begin position="3"/>
        <end position="225"/>
    </location>
</feature>
<dbReference type="Gene3D" id="3.40.50.720">
    <property type="entry name" value="NAD(P)-binding Rossmann-like Domain"/>
    <property type="match status" value="1"/>
</dbReference>
<organism evidence="2 3">
    <name type="scientific">Fusarium torreyae</name>
    <dbReference type="NCBI Taxonomy" id="1237075"/>
    <lineage>
        <taxon>Eukaryota</taxon>
        <taxon>Fungi</taxon>
        <taxon>Dikarya</taxon>
        <taxon>Ascomycota</taxon>
        <taxon>Pezizomycotina</taxon>
        <taxon>Sordariomycetes</taxon>
        <taxon>Hypocreomycetidae</taxon>
        <taxon>Hypocreales</taxon>
        <taxon>Nectriaceae</taxon>
        <taxon>Fusarium</taxon>
    </lineage>
</organism>
<dbReference type="PANTHER" id="PTHR48079">
    <property type="entry name" value="PROTEIN YEEZ"/>
    <property type="match status" value="1"/>
</dbReference>
<dbReference type="InterPro" id="IPR051783">
    <property type="entry name" value="NAD(P)-dependent_oxidoreduct"/>
</dbReference>
<evidence type="ECO:0000313" key="2">
    <source>
        <dbReference type="EMBL" id="KAJ4265981.1"/>
    </source>
</evidence>
<reference evidence="2" key="1">
    <citation type="submission" date="2022-09" db="EMBL/GenBank/DDBJ databases">
        <title>Fusarium specimens isolated from Avocado Roots.</title>
        <authorList>
            <person name="Stajich J."/>
            <person name="Roper C."/>
            <person name="Heimlech-Rivalta G."/>
        </authorList>
    </citation>
    <scope>NUCLEOTIDE SEQUENCE</scope>
    <source>
        <strain evidence="2">CF00136</strain>
    </source>
</reference>
<keyword evidence="3" id="KW-1185">Reference proteome</keyword>
<proteinExistence type="predicted"/>
<dbReference type="InterPro" id="IPR036291">
    <property type="entry name" value="NAD(P)-bd_dom_sf"/>
</dbReference>
<dbReference type="SUPFAM" id="SSF51735">
    <property type="entry name" value="NAD(P)-binding Rossmann-fold domains"/>
    <property type="match status" value="1"/>
</dbReference>
<dbReference type="OrthoDB" id="4464973at2759"/>
<sequence>MHVLIVGGAGMIGGHAALHLKSEGHQVTIAGRRRPESIPVLASFPFIKGDYVKEEFTKDHLSPFDAIVFAAGADVRHCPEGEDKDEYLLEANGVAVPRFAALARSAGVKTFVHIGSVYMHILPADVVESTAYIRSRKLAAEGVANLSNETFKATSLDPPIVVGTVPGMDIPFFQASVQYAEGKFPIPPSAPQGGLNFISVQSLSEAIDGALRNPSEVAGRTILIGDENLTYAQYFDKFFQEVGHKEGAVKAVDGDHPMLPRWSLYAGERTVTYETDPKDWKSLGEFRRNDVNRAIKEVVKQYRSS</sequence>
<dbReference type="GO" id="GO:0004029">
    <property type="term" value="F:aldehyde dehydrogenase (NAD+) activity"/>
    <property type="evidence" value="ECO:0007669"/>
    <property type="project" value="TreeGrafter"/>
</dbReference>
<evidence type="ECO:0000313" key="3">
    <source>
        <dbReference type="Proteomes" id="UP001152049"/>
    </source>
</evidence>
<dbReference type="PANTHER" id="PTHR48079:SF6">
    <property type="entry name" value="NAD(P)-BINDING DOMAIN-CONTAINING PROTEIN-RELATED"/>
    <property type="match status" value="1"/>
</dbReference>
<dbReference type="AlphaFoldDB" id="A0A9W8S7D7"/>
<accession>A0A9W8S7D7</accession>
<protein>
    <recommendedName>
        <fullName evidence="1">NAD-dependent epimerase/dehydratase domain-containing protein</fullName>
    </recommendedName>
</protein>
<dbReference type="EMBL" id="JAOQAZ010000005">
    <property type="protein sequence ID" value="KAJ4265981.1"/>
    <property type="molecule type" value="Genomic_DNA"/>
</dbReference>
<dbReference type="Proteomes" id="UP001152049">
    <property type="component" value="Unassembled WGS sequence"/>
</dbReference>
<evidence type="ECO:0000259" key="1">
    <source>
        <dbReference type="Pfam" id="PF01370"/>
    </source>
</evidence>
<dbReference type="InterPro" id="IPR001509">
    <property type="entry name" value="Epimerase_deHydtase"/>
</dbReference>
<name>A0A9W8S7D7_9HYPO</name>
<dbReference type="Pfam" id="PF01370">
    <property type="entry name" value="Epimerase"/>
    <property type="match status" value="1"/>
</dbReference>
<dbReference type="GO" id="GO:0005737">
    <property type="term" value="C:cytoplasm"/>
    <property type="evidence" value="ECO:0007669"/>
    <property type="project" value="TreeGrafter"/>
</dbReference>
<comment type="caution">
    <text evidence="2">The sequence shown here is derived from an EMBL/GenBank/DDBJ whole genome shotgun (WGS) entry which is preliminary data.</text>
</comment>